<evidence type="ECO:0000313" key="6">
    <source>
        <dbReference type="Proteomes" id="UP001054252"/>
    </source>
</evidence>
<dbReference type="PANTHER" id="PTHR46024">
    <property type="entry name" value="HISTONE-LYSINE N-METHYLTRANSFERASE EGGLESS"/>
    <property type="match status" value="1"/>
</dbReference>
<accession>A0AAV5JK72</accession>
<reference evidence="5 6" key="1">
    <citation type="journal article" date="2021" name="Commun. Biol.">
        <title>The genome of Shorea leprosula (Dipterocarpaceae) highlights the ecological relevance of drought in aseasonal tropical rainforests.</title>
        <authorList>
            <person name="Ng K.K.S."/>
            <person name="Kobayashi M.J."/>
            <person name="Fawcett J.A."/>
            <person name="Hatakeyama M."/>
            <person name="Paape T."/>
            <person name="Ng C.H."/>
            <person name="Ang C.C."/>
            <person name="Tnah L.H."/>
            <person name="Lee C.T."/>
            <person name="Nishiyama T."/>
            <person name="Sese J."/>
            <person name="O'Brien M.J."/>
            <person name="Copetti D."/>
            <person name="Mohd Noor M.I."/>
            <person name="Ong R.C."/>
            <person name="Putra M."/>
            <person name="Sireger I.Z."/>
            <person name="Indrioko S."/>
            <person name="Kosugi Y."/>
            <person name="Izuno A."/>
            <person name="Isagi Y."/>
            <person name="Lee S.L."/>
            <person name="Shimizu K.K."/>
        </authorList>
    </citation>
    <scope>NUCLEOTIDE SEQUENCE [LARGE SCALE GENOMIC DNA]</scope>
    <source>
        <strain evidence="5">214</strain>
    </source>
</reference>
<evidence type="ECO:0000313" key="5">
    <source>
        <dbReference type="EMBL" id="GKV10795.1"/>
    </source>
</evidence>
<evidence type="ECO:0000256" key="3">
    <source>
        <dbReference type="SAM" id="MobiDB-lite"/>
    </source>
</evidence>
<dbReference type="PANTHER" id="PTHR46024:SF1">
    <property type="entry name" value="HISTONE-LYSINE N-METHYLTRANSFERASE EGGLESS"/>
    <property type="match status" value="1"/>
</dbReference>
<dbReference type="InterPro" id="IPR051516">
    <property type="entry name" value="SETDB_methyltransferase"/>
</dbReference>
<evidence type="ECO:0000259" key="4">
    <source>
        <dbReference type="SMART" id="SM00468"/>
    </source>
</evidence>
<evidence type="ECO:0000256" key="1">
    <source>
        <dbReference type="ARBA" id="ARBA00004123"/>
    </source>
</evidence>
<sequence length="147" mass="16902">MDFSQGREMIHIRAINTRDNDVPQQFEYVSDMIYLDWFSLVLRKGCDCSHECLNLRKCACVVINGEISYNHYGAIIKSPLSLSVVLLAGALLLARIEDLPPKEELGIKFSIPRLVLEILMFKGLYSKEDDDQEDDNEFKELEDELDD</sequence>
<dbReference type="Proteomes" id="UP001054252">
    <property type="component" value="Unassembled WGS sequence"/>
</dbReference>
<dbReference type="AlphaFoldDB" id="A0AAV5JK72"/>
<dbReference type="InterPro" id="IPR046341">
    <property type="entry name" value="SET_dom_sf"/>
</dbReference>
<dbReference type="Pfam" id="PF05033">
    <property type="entry name" value="Pre-SET"/>
    <property type="match status" value="1"/>
</dbReference>
<dbReference type="SMART" id="SM00468">
    <property type="entry name" value="PreSET"/>
    <property type="match status" value="1"/>
</dbReference>
<dbReference type="GO" id="GO:0005634">
    <property type="term" value="C:nucleus"/>
    <property type="evidence" value="ECO:0007669"/>
    <property type="project" value="UniProtKB-SubCell"/>
</dbReference>
<name>A0AAV5JK72_9ROSI</name>
<protein>
    <recommendedName>
        <fullName evidence="4">Pre-SET domain-containing protein</fullName>
    </recommendedName>
</protein>
<dbReference type="Gene3D" id="2.170.270.10">
    <property type="entry name" value="SET domain"/>
    <property type="match status" value="1"/>
</dbReference>
<keyword evidence="2" id="KW-0539">Nucleus</keyword>
<dbReference type="EMBL" id="BPVZ01000032">
    <property type="protein sequence ID" value="GKV10795.1"/>
    <property type="molecule type" value="Genomic_DNA"/>
</dbReference>
<proteinExistence type="predicted"/>
<comment type="caution">
    <text evidence="5">The sequence shown here is derived from an EMBL/GenBank/DDBJ whole genome shotgun (WGS) entry which is preliminary data.</text>
</comment>
<dbReference type="InterPro" id="IPR007728">
    <property type="entry name" value="Pre-SET_dom"/>
</dbReference>
<feature type="region of interest" description="Disordered" evidence="3">
    <location>
        <begin position="128"/>
        <end position="147"/>
    </location>
</feature>
<gene>
    <name evidence="5" type="ORF">SLEP1_g22108</name>
</gene>
<feature type="domain" description="Pre-SET" evidence="4">
    <location>
        <begin position="2"/>
        <end position="83"/>
    </location>
</feature>
<organism evidence="5 6">
    <name type="scientific">Rubroshorea leprosula</name>
    <dbReference type="NCBI Taxonomy" id="152421"/>
    <lineage>
        <taxon>Eukaryota</taxon>
        <taxon>Viridiplantae</taxon>
        <taxon>Streptophyta</taxon>
        <taxon>Embryophyta</taxon>
        <taxon>Tracheophyta</taxon>
        <taxon>Spermatophyta</taxon>
        <taxon>Magnoliopsida</taxon>
        <taxon>eudicotyledons</taxon>
        <taxon>Gunneridae</taxon>
        <taxon>Pentapetalae</taxon>
        <taxon>rosids</taxon>
        <taxon>malvids</taxon>
        <taxon>Malvales</taxon>
        <taxon>Dipterocarpaceae</taxon>
        <taxon>Rubroshorea</taxon>
    </lineage>
</organism>
<dbReference type="GO" id="GO:0008270">
    <property type="term" value="F:zinc ion binding"/>
    <property type="evidence" value="ECO:0007669"/>
    <property type="project" value="InterPro"/>
</dbReference>
<comment type="subcellular location">
    <subcellularLocation>
        <location evidence="1">Nucleus</location>
    </subcellularLocation>
</comment>
<dbReference type="SUPFAM" id="SSF82199">
    <property type="entry name" value="SET domain"/>
    <property type="match status" value="1"/>
</dbReference>
<evidence type="ECO:0000256" key="2">
    <source>
        <dbReference type="ARBA" id="ARBA00023242"/>
    </source>
</evidence>
<dbReference type="GO" id="GO:0042054">
    <property type="term" value="F:histone methyltransferase activity"/>
    <property type="evidence" value="ECO:0007669"/>
    <property type="project" value="InterPro"/>
</dbReference>
<keyword evidence="6" id="KW-1185">Reference proteome</keyword>